<accession>A0ABQ6I1B7</accession>
<keyword evidence="4" id="KW-1185">Reference proteome</keyword>
<feature type="domain" description="DUF4097" evidence="2">
    <location>
        <begin position="65"/>
        <end position="291"/>
    </location>
</feature>
<evidence type="ECO:0000313" key="3">
    <source>
        <dbReference type="EMBL" id="GMA23958.1"/>
    </source>
</evidence>
<sequence>MTVQTSTPAPQQFPTPGPVVLDAELAWARLDVVASERDDTVVTVTPHRPDRSGDARLASETTVELADGVLRIRTPRSWRFNPLGPSKDSVDVLVELPEGSELRGRLAAGNLVTRGALGAVTFRTSAGDLRVDEAGPLELQSSAGAITVGRATGAVTLTAAVGAVRVREIAGDATVKCHNGSTIVGEITGTLAVRSAHADVTVENARGDVEIKGSYGQTVVERIDRGQVRVESGYGSIDIGVPEGVAAWLDLGSTSGSVRSELEPSSAPSADDADSPTVEIHAQTSWGDVTVRRPRP</sequence>
<feature type="region of interest" description="Disordered" evidence="1">
    <location>
        <begin position="257"/>
        <end position="296"/>
    </location>
</feature>
<reference evidence="4" key="1">
    <citation type="journal article" date="2019" name="Int. J. Syst. Evol. Microbiol.">
        <title>The Global Catalogue of Microorganisms (GCM) 10K type strain sequencing project: providing services to taxonomists for standard genome sequencing and annotation.</title>
        <authorList>
            <consortium name="The Broad Institute Genomics Platform"/>
            <consortium name="The Broad Institute Genome Sequencing Center for Infectious Disease"/>
            <person name="Wu L."/>
            <person name="Ma J."/>
        </authorList>
    </citation>
    <scope>NUCLEOTIDE SEQUENCE [LARGE SCALE GENOMIC DNA]</scope>
    <source>
        <strain evidence="4">NBRC 106348</strain>
    </source>
</reference>
<gene>
    <name evidence="3" type="ORF">GCM10025864_17170</name>
</gene>
<organism evidence="3 4">
    <name type="scientific">Luteimicrobium album</name>
    <dbReference type="NCBI Taxonomy" id="1054550"/>
    <lineage>
        <taxon>Bacteria</taxon>
        <taxon>Bacillati</taxon>
        <taxon>Actinomycetota</taxon>
        <taxon>Actinomycetes</taxon>
        <taxon>Micrococcales</taxon>
        <taxon>Luteimicrobium</taxon>
    </lineage>
</organism>
<dbReference type="Proteomes" id="UP001157091">
    <property type="component" value="Unassembled WGS sequence"/>
</dbReference>
<evidence type="ECO:0000256" key="1">
    <source>
        <dbReference type="SAM" id="MobiDB-lite"/>
    </source>
</evidence>
<name>A0ABQ6I1B7_9MICO</name>
<protein>
    <recommendedName>
        <fullName evidence="2">DUF4097 domain-containing protein</fullName>
    </recommendedName>
</protein>
<dbReference type="RefSeq" id="WP_284292857.1">
    <property type="nucleotide sequence ID" value="NZ_BSUK01000001.1"/>
</dbReference>
<evidence type="ECO:0000259" key="2">
    <source>
        <dbReference type="Pfam" id="PF13349"/>
    </source>
</evidence>
<dbReference type="EMBL" id="BSUK01000001">
    <property type="protein sequence ID" value="GMA23958.1"/>
    <property type="molecule type" value="Genomic_DNA"/>
</dbReference>
<proteinExistence type="predicted"/>
<comment type="caution">
    <text evidence="3">The sequence shown here is derived from an EMBL/GenBank/DDBJ whole genome shotgun (WGS) entry which is preliminary data.</text>
</comment>
<dbReference type="Pfam" id="PF13349">
    <property type="entry name" value="DUF4097"/>
    <property type="match status" value="1"/>
</dbReference>
<evidence type="ECO:0000313" key="4">
    <source>
        <dbReference type="Proteomes" id="UP001157091"/>
    </source>
</evidence>
<dbReference type="InterPro" id="IPR025164">
    <property type="entry name" value="Toastrack_DUF4097"/>
</dbReference>
<dbReference type="Gene3D" id="2.160.20.120">
    <property type="match status" value="1"/>
</dbReference>